<keyword evidence="2" id="KW-0812">Transmembrane</keyword>
<feature type="compositionally biased region" description="Basic and acidic residues" evidence="1">
    <location>
        <begin position="57"/>
        <end position="72"/>
    </location>
</feature>
<proteinExistence type="predicted"/>
<evidence type="ECO:0000256" key="2">
    <source>
        <dbReference type="SAM" id="Phobius"/>
    </source>
</evidence>
<organism evidence="3">
    <name type="scientific">uncultured Nocardioidaceae bacterium</name>
    <dbReference type="NCBI Taxonomy" id="253824"/>
    <lineage>
        <taxon>Bacteria</taxon>
        <taxon>Bacillati</taxon>
        <taxon>Actinomycetota</taxon>
        <taxon>Actinomycetes</taxon>
        <taxon>Propionibacteriales</taxon>
        <taxon>Nocardioidaceae</taxon>
        <taxon>environmental samples</taxon>
    </lineage>
</organism>
<reference evidence="3" key="1">
    <citation type="submission" date="2020-02" db="EMBL/GenBank/DDBJ databases">
        <authorList>
            <person name="Meier V. D."/>
        </authorList>
    </citation>
    <scope>NUCLEOTIDE SEQUENCE</scope>
    <source>
        <strain evidence="3">AVDCRST_MAG46</strain>
    </source>
</reference>
<feature type="transmembrane region" description="Helical" evidence="2">
    <location>
        <begin position="20"/>
        <end position="39"/>
    </location>
</feature>
<protein>
    <submittedName>
        <fullName evidence="3">Uncharacterized protein</fullName>
    </submittedName>
</protein>
<accession>A0A6J4KQN6</accession>
<evidence type="ECO:0000256" key="1">
    <source>
        <dbReference type="SAM" id="MobiDB-lite"/>
    </source>
</evidence>
<sequence>MTGLLLTAAEEAPDPSDVSAGWAGLIVLVLLAVATVFLLRSMNKRLKGIDFDEDPDRGEPGRDDGDDGRPIL</sequence>
<keyword evidence="2" id="KW-0472">Membrane</keyword>
<dbReference type="EMBL" id="CADCUD010000021">
    <property type="protein sequence ID" value="CAA9312872.1"/>
    <property type="molecule type" value="Genomic_DNA"/>
</dbReference>
<name>A0A6J4KQN6_9ACTN</name>
<feature type="region of interest" description="Disordered" evidence="1">
    <location>
        <begin position="48"/>
        <end position="72"/>
    </location>
</feature>
<gene>
    <name evidence="3" type="ORF">AVDCRST_MAG46-265</name>
</gene>
<dbReference type="AlphaFoldDB" id="A0A6J4KQN6"/>
<keyword evidence="2" id="KW-1133">Transmembrane helix</keyword>
<evidence type="ECO:0000313" key="3">
    <source>
        <dbReference type="EMBL" id="CAA9312872.1"/>
    </source>
</evidence>